<dbReference type="PROSITE" id="PS50850">
    <property type="entry name" value="MFS"/>
    <property type="match status" value="1"/>
</dbReference>
<dbReference type="InterPro" id="IPR011701">
    <property type="entry name" value="MFS"/>
</dbReference>
<feature type="transmembrane region" description="Helical" evidence="7">
    <location>
        <begin position="271"/>
        <end position="292"/>
    </location>
</feature>
<evidence type="ECO:0000256" key="6">
    <source>
        <dbReference type="ARBA" id="ARBA00023136"/>
    </source>
</evidence>
<keyword evidence="6 7" id="KW-0472">Membrane</keyword>
<feature type="transmembrane region" description="Helical" evidence="7">
    <location>
        <begin position="84"/>
        <end position="101"/>
    </location>
</feature>
<comment type="caution">
    <text evidence="9">The sequence shown here is derived from an EMBL/GenBank/DDBJ whole genome shotgun (WGS) entry which is preliminary data.</text>
</comment>
<evidence type="ECO:0000256" key="7">
    <source>
        <dbReference type="SAM" id="Phobius"/>
    </source>
</evidence>
<feature type="transmembrane region" description="Helical" evidence="7">
    <location>
        <begin position="234"/>
        <end position="250"/>
    </location>
</feature>
<feature type="transmembrane region" description="Helical" evidence="7">
    <location>
        <begin position="404"/>
        <end position="424"/>
    </location>
</feature>
<evidence type="ECO:0000256" key="2">
    <source>
        <dbReference type="ARBA" id="ARBA00022448"/>
    </source>
</evidence>
<feature type="transmembrane region" description="Helical" evidence="7">
    <location>
        <begin position="52"/>
        <end position="72"/>
    </location>
</feature>
<dbReference type="Pfam" id="PF07690">
    <property type="entry name" value="MFS_1"/>
    <property type="match status" value="1"/>
</dbReference>
<feature type="transmembrane region" description="Helical" evidence="7">
    <location>
        <begin position="204"/>
        <end position="222"/>
    </location>
</feature>
<keyword evidence="5 7" id="KW-1133">Transmembrane helix</keyword>
<feature type="transmembrane region" description="Helical" evidence="7">
    <location>
        <begin position="20"/>
        <end position="40"/>
    </location>
</feature>
<feature type="domain" description="Major facilitator superfamily (MFS) profile" evidence="8">
    <location>
        <begin position="18"/>
        <end position="452"/>
    </location>
</feature>
<accession>A0ABS3I4T0</accession>
<keyword evidence="2" id="KW-0813">Transport</keyword>
<dbReference type="InterPro" id="IPR036259">
    <property type="entry name" value="MFS_trans_sf"/>
</dbReference>
<reference evidence="9 10" key="1">
    <citation type="submission" date="2021-03" db="EMBL/GenBank/DDBJ databases">
        <authorList>
            <person name="Xin L."/>
        </authorList>
    </citation>
    <scope>NUCLEOTIDE SEQUENCE [LARGE SCALE GENOMIC DNA]</scope>
    <source>
        <strain evidence="9 10">XHU 5031</strain>
    </source>
</reference>
<dbReference type="EMBL" id="JAFMPK010000019">
    <property type="protein sequence ID" value="MBO0607989.1"/>
    <property type="molecule type" value="Genomic_DNA"/>
</dbReference>
<feature type="transmembrane region" description="Helical" evidence="7">
    <location>
        <begin position="107"/>
        <end position="130"/>
    </location>
</feature>
<feature type="transmembrane region" description="Helical" evidence="7">
    <location>
        <begin position="168"/>
        <end position="192"/>
    </location>
</feature>
<organism evidence="9 10">
    <name type="scientific">Myceligenerans salitolerans</name>
    <dbReference type="NCBI Taxonomy" id="1230528"/>
    <lineage>
        <taxon>Bacteria</taxon>
        <taxon>Bacillati</taxon>
        <taxon>Actinomycetota</taxon>
        <taxon>Actinomycetes</taxon>
        <taxon>Micrococcales</taxon>
        <taxon>Promicromonosporaceae</taxon>
        <taxon>Myceligenerans</taxon>
    </lineage>
</organism>
<dbReference type="CDD" id="cd17321">
    <property type="entry name" value="MFS_MMR_MDR_like"/>
    <property type="match status" value="1"/>
</dbReference>
<feature type="transmembrane region" description="Helical" evidence="7">
    <location>
        <begin position="430"/>
        <end position="447"/>
    </location>
</feature>
<name>A0ABS3I4T0_9MICO</name>
<keyword evidence="4 7" id="KW-0812">Transmembrane</keyword>
<dbReference type="InterPro" id="IPR020846">
    <property type="entry name" value="MFS_dom"/>
</dbReference>
<evidence type="ECO:0000256" key="3">
    <source>
        <dbReference type="ARBA" id="ARBA00022475"/>
    </source>
</evidence>
<evidence type="ECO:0000256" key="5">
    <source>
        <dbReference type="ARBA" id="ARBA00022989"/>
    </source>
</evidence>
<dbReference type="Proteomes" id="UP000664617">
    <property type="component" value="Unassembled WGS sequence"/>
</dbReference>
<protein>
    <submittedName>
        <fullName evidence="9">MFS transporter</fullName>
    </submittedName>
</protein>
<proteinExistence type="predicted"/>
<evidence type="ECO:0000259" key="8">
    <source>
        <dbReference type="PROSITE" id="PS50850"/>
    </source>
</evidence>
<feature type="transmembrane region" description="Helical" evidence="7">
    <location>
        <begin position="364"/>
        <end position="383"/>
    </location>
</feature>
<feature type="transmembrane region" description="Helical" evidence="7">
    <location>
        <begin position="142"/>
        <end position="162"/>
    </location>
</feature>
<evidence type="ECO:0000313" key="9">
    <source>
        <dbReference type="EMBL" id="MBO0607989.1"/>
    </source>
</evidence>
<evidence type="ECO:0000256" key="4">
    <source>
        <dbReference type="ARBA" id="ARBA00022692"/>
    </source>
</evidence>
<dbReference type="PANTHER" id="PTHR42718:SF47">
    <property type="entry name" value="METHYL VIOLOGEN RESISTANCE PROTEIN SMVA"/>
    <property type="match status" value="1"/>
</dbReference>
<dbReference type="RefSeq" id="WP_207273963.1">
    <property type="nucleotide sequence ID" value="NZ_JAFMPK010000019.1"/>
</dbReference>
<dbReference type="PANTHER" id="PTHR42718">
    <property type="entry name" value="MAJOR FACILITATOR SUPERFAMILY MULTIDRUG TRANSPORTER MFSC"/>
    <property type="match status" value="1"/>
</dbReference>
<evidence type="ECO:0000313" key="10">
    <source>
        <dbReference type="Proteomes" id="UP000664617"/>
    </source>
</evidence>
<keyword evidence="3" id="KW-1003">Cell membrane</keyword>
<feature type="transmembrane region" description="Helical" evidence="7">
    <location>
        <begin position="304"/>
        <end position="325"/>
    </location>
</feature>
<dbReference type="SUPFAM" id="SSF103473">
    <property type="entry name" value="MFS general substrate transporter"/>
    <property type="match status" value="1"/>
</dbReference>
<evidence type="ECO:0000256" key="1">
    <source>
        <dbReference type="ARBA" id="ARBA00004651"/>
    </source>
</evidence>
<feature type="transmembrane region" description="Helical" evidence="7">
    <location>
        <begin position="337"/>
        <end position="358"/>
    </location>
</feature>
<dbReference type="Gene3D" id="1.20.1720.10">
    <property type="entry name" value="Multidrug resistance protein D"/>
    <property type="match status" value="2"/>
</dbReference>
<reference evidence="10" key="2">
    <citation type="submission" date="2023-07" db="EMBL/GenBank/DDBJ databases">
        <title>Myceligenerans salitolerans sp. nov., a halotolerant actinomycete isolated from a salt lake in Xinjiang, China.</title>
        <authorList>
            <person name="Guan T."/>
        </authorList>
    </citation>
    <scope>NUCLEOTIDE SEQUENCE [LARGE SCALE GENOMIC DNA]</scope>
    <source>
        <strain evidence="10">XHU 5031</strain>
    </source>
</reference>
<gene>
    <name evidence="9" type="ORF">J0911_02980</name>
</gene>
<sequence>MSRRNPEHGDAGPRAWTGLVVLMLPLFVLSIDVSVLYLAAPHLDVALRPSPTQLLWILDIYGFVIAGSLLTMGRLADRIGARRLLMIGSSLFAAASVAAAFAPSAEWLIACRAAMGLSGATLMPSTLALIKAMFTDEHQRRRAVAIWMSVFSGGVAVGPVIGGAILEAFWWGAVFLLALPPMAAVVLAGPFLLPEQREERPGRVDLVSVGLSYSAMLALVWALKQVAAGENVGWAVPVALLGLISGWAFWRRQPRLRKPLLDRTLFEVPRLRRAVLLLFSGLLVVNAVFYLYPQLLQLDLGLSVLVAGLWVMPVAVSSMLATLATPLLVRRFGVERVIATGLAVAASGLGAAAVASLIGGLPALVVAVAWTVIGVAPLPTLATDQVIGAAPADRAGSASALTETAGELAVGLSVALVGSLVIAAGALDRGLLVTGILGAGLIGGLALREARTGGSAA</sequence>
<comment type="subcellular location">
    <subcellularLocation>
        <location evidence="1">Cell membrane</location>
        <topology evidence="1">Multi-pass membrane protein</topology>
    </subcellularLocation>
</comment>
<keyword evidence="10" id="KW-1185">Reference proteome</keyword>